<dbReference type="GO" id="GO:0043565">
    <property type="term" value="F:sequence-specific DNA binding"/>
    <property type="evidence" value="ECO:0007669"/>
    <property type="project" value="InterPro"/>
</dbReference>
<accession>A0A1H6EPT3</accession>
<keyword evidence="2 5" id="KW-0238">DNA-binding</keyword>
<dbReference type="Pfam" id="PF12833">
    <property type="entry name" value="HTH_18"/>
    <property type="match status" value="1"/>
</dbReference>
<organism evidence="5 6">
    <name type="scientific">Nonomuraea solani</name>
    <dbReference type="NCBI Taxonomy" id="1144553"/>
    <lineage>
        <taxon>Bacteria</taxon>
        <taxon>Bacillati</taxon>
        <taxon>Actinomycetota</taxon>
        <taxon>Actinomycetes</taxon>
        <taxon>Streptosporangiales</taxon>
        <taxon>Streptosporangiaceae</taxon>
        <taxon>Nonomuraea</taxon>
    </lineage>
</organism>
<evidence type="ECO:0000313" key="6">
    <source>
        <dbReference type="Proteomes" id="UP000236732"/>
    </source>
</evidence>
<dbReference type="InterPro" id="IPR018060">
    <property type="entry name" value="HTH_AraC"/>
</dbReference>
<dbReference type="InterPro" id="IPR050204">
    <property type="entry name" value="AraC_XylS_family_regulators"/>
</dbReference>
<dbReference type="Proteomes" id="UP000236732">
    <property type="component" value="Unassembled WGS sequence"/>
</dbReference>
<keyword evidence="1" id="KW-0805">Transcription regulation</keyword>
<dbReference type="SUPFAM" id="SSF46689">
    <property type="entry name" value="Homeodomain-like"/>
    <property type="match status" value="1"/>
</dbReference>
<dbReference type="OrthoDB" id="5464689at2"/>
<feature type="domain" description="HTH araC/xylS-type" evidence="4">
    <location>
        <begin position="225"/>
        <end position="327"/>
    </location>
</feature>
<evidence type="ECO:0000256" key="3">
    <source>
        <dbReference type="ARBA" id="ARBA00023163"/>
    </source>
</evidence>
<reference evidence="5 6" key="1">
    <citation type="submission" date="2016-10" db="EMBL/GenBank/DDBJ databases">
        <authorList>
            <person name="de Groot N.N."/>
        </authorList>
    </citation>
    <scope>NUCLEOTIDE SEQUENCE [LARGE SCALE GENOMIC DNA]</scope>
    <source>
        <strain evidence="5 6">CGMCC 4.7037</strain>
    </source>
</reference>
<dbReference type="PROSITE" id="PS01124">
    <property type="entry name" value="HTH_ARAC_FAMILY_2"/>
    <property type="match status" value="1"/>
</dbReference>
<gene>
    <name evidence="5" type="ORF">SAMN05444920_114154</name>
</gene>
<dbReference type="GO" id="GO:0003700">
    <property type="term" value="F:DNA-binding transcription factor activity"/>
    <property type="evidence" value="ECO:0007669"/>
    <property type="project" value="InterPro"/>
</dbReference>
<evidence type="ECO:0000256" key="1">
    <source>
        <dbReference type="ARBA" id="ARBA00023015"/>
    </source>
</evidence>
<sequence>MTHAGQTTAQPVLSEFDTTDAEAMREYLVATYGTGLRIQGDGDGLLRMRHRRLDAGAFCLDTAAQLARLAFSVEPMSGYVVCMSTTSRVDRTCGRSEGRYAPGAVFLMNRLDLPHATRWLPGRVEATVLDPSLLAQVAETAPARRAAAIGLTGLDPVSPAAAAHWNATRAYVAGLLANPAAVAQPLMLGAAGRLLAGAALAVFPNTALGLPTIEDRHDAHPATLRRALTYIDDHPGHDLSPADIAAAAGVTIRAMQLAFRRHLDTTPMAYVRRVRLACAHRDLQAADPTKGDTVIAIANRWGFAHPGRFTAFYRSVYDVPPSVTLRA</sequence>
<dbReference type="InterPro" id="IPR009057">
    <property type="entry name" value="Homeodomain-like_sf"/>
</dbReference>
<name>A0A1H6EPT3_9ACTN</name>
<protein>
    <submittedName>
        <fullName evidence="5">AraC-type DNA-binding protein</fullName>
    </submittedName>
</protein>
<proteinExistence type="predicted"/>
<keyword evidence="6" id="KW-1185">Reference proteome</keyword>
<dbReference type="PANTHER" id="PTHR46796:SF12">
    <property type="entry name" value="HTH-TYPE DNA-BINDING TRANSCRIPTIONAL ACTIVATOR EUTR"/>
    <property type="match status" value="1"/>
</dbReference>
<dbReference type="EMBL" id="FNVT01000014">
    <property type="protein sequence ID" value="SEG99878.1"/>
    <property type="molecule type" value="Genomic_DNA"/>
</dbReference>
<dbReference type="PANTHER" id="PTHR46796">
    <property type="entry name" value="HTH-TYPE TRANSCRIPTIONAL ACTIVATOR RHAS-RELATED"/>
    <property type="match status" value="1"/>
</dbReference>
<evidence type="ECO:0000313" key="5">
    <source>
        <dbReference type="EMBL" id="SEG99878.1"/>
    </source>
</evidence>
<evidence type="ECO:0000256" key="2">
    <source>
        <dbReference type="ARBA" id="ARBA00023125"/>
    </source>
</evidence>
<keyword evidence="3" id="KW-0804">Transcription</keyword>
<evidence type="ECO:0000259" key="4">
    <source>
        <dbReference type="PROSITE" id="PS01124"/>
    </source>
</evidence>
<dbReference type="SMART" id="SM00342">
    <property type="entry name" value="HTH_ARAC"/>
    <property type="match status" value="1"/>
</dbReference>
<dbReference type="RefSeq" id="WP_103961051.1">
    <property type="nucleotide sequence ID" value="NZ_FNVT01000014.1"/>
</dbReference>
<dbReference type="Gene3D" id="1.10.10.60">
    <property type="entry name" value="Homeodomain-like"/>
    <property type="match status" value="1"/>
</dbReference>
<dbReference type="AlphaFoldDB" id="A0A1H6EPT3"/>